<comment type="similarity">
    <text evidence="2">Belongs to the TMEM86 family.</text>
</comment>
<evidence type="ECO:0000256" key="6">
    <source>
        <dbReference type="SAM" id="Phobius"/>
    </source>
</evidence>
<evidence type="ECO:0000256" key="1">
    <source>
        <dbReference type="ARBA" id="ARBA00004141"/>
    </source>
</evidence>
<keyword evidence="5 6" id="KW-0472">Membrane</keyword>
<dbReference type="EMBL" id="DMBR01000214">
    <property type="protein sequence ID" value="HAE94315.1"/>
    <property type="molecule type" value="Genomic_DNA"/>
</dbReference>
<feature type="transmembrane region" description="Helical" evidence="6">
    <location>
        <begin position="127"/>
        <end position="147"/>
    </location>
</feature>
<feature type="transmembrane region" description="Helical" evidence="6">
    <location>
        <begin position="65"/>
        <end position="86"/>
    </location>
</feature>
<dbReference type="GO" id="GO:0016787">
    <property type="term" value="F:hydrolase activity"/>
    <property type="evidence" value="ECO:0007669"/>
    <property type="project" value="TreeGrafter"/>
</dbReference>
<keyword evidence="3 6" id="KW-0812">Transmembrane</keyword>
<evidence type="ECO:0000313" key="8">
    <source>
        <dbReference type="Proteomes" id="UP000259173"/>
    </source>
</evidence>
<keyword evidence="4 6" id="KW-1133">Transmembrane helix</keyword>
<evidence type="ECO:0000256" key="5">
    <source>
        <dbReference type="ARBA" id="ARBA00023136"/>
    </source>
</evidence>
<reference evidence="7 8" key="1">
    <citation type="journal article" date="2018" name="Nat. Biotechnol.">
        <title>A standardized bacterial taxonomy based on genome phylogeny substantially revises the tree of life.</title>
        <authorList>
            <person name="Parks D.H."/>
            <person name="Chuvochina M."/>
            <person name="Waite D.W."/>
            <person name="Rinke C."/>
            <person name="Skarshewski A."/>
            <person name="Chaumeil P.A."/>
            <person name="Hugenholtz P."/>
        </authorList>
    </citation>
    <scope>NUCLEOTIDE SEQUENCE [LARGE SCALE GENOMIC DNA]</scope>
    <source>
        <strain evidence="7">UBA8557</strain>
    </source>
</reference>
<proteinExistence type="inferred from homology"/>
<feature type="transmembrane region" description="Helical" evidence="6">
    <location>
        <begin position="215"/>
        <end position="234"/>
    </location>
</feature>
<feature type="transmembrane region" description="Helical" evidence="6">
    <location>
        <begin position="98"/>
        <end position="120"/>
    </location>
</feature>
<dbReference type="Pfam" id="PF07947">
    <property type="entry name" value="YhhN"/>
    <property type="match status" value="1"/>
</dbReference>
<accession>A0A3B9L163</accession>
<dbReference type="PANTHER" id="PTHR31885">
    <property type="entry name" value="GH04784P"/>
    <property type="match status" value="1"/>
</dbReference>
<dbReference type="Proteomes" id="UP000259173">
    <property type="component" value="Unassembled WGS sequence"/>
</dbReference>
<comment type="caution">
    <text evidence="7">The sequence shown here is derived from an EMBL/GenBank/DDBJ whole genome shotgun (WGS) entry which is preliminary data.</text>
</comment>
<name>A0A3B9L163_9PROT</name>
<dbReference type="AlphaFoldDB" id="A0A3B9L163"/>
<dbReference type="GO" id="GO:0016020">
    <property type="term" value="C:membrane"/>
    <property type="evidence" value="ECO:0007669"/>
    <property type="project" value="UniProtKB-SubCell"/>
</dbReference>
<sequence>MAEWRAACCACPNQSDAKTDPVTLSTGVLLASIALGALYGVAFCWRPHSLLKLIVKTGSTALLALWAYLLGGPVLLVAGLALSALGDFFLEADENDKFLLPGMGAFFAAHIAYIALFWALPQADRTLLILAAQIGLIACGVVFIRWLAPWVTKDMRFPVIGYGAIILMMGAAALRLDPAYLPVLLGALMFIASDVILSFQLFVRPADAPKRALPSIALWFLYYGGQALIAWGVLSNLD</sequence>
<feature type="transmembrane region" description="Helical" evidence="6">
    <location>
        <begin position="22"/>
        <end position="45"/>
    </location>
</feature>
<evidence type="ECO:0000256" key="2">
    <source>
        <dbReference type="ARBA" id="ARBA00007375"/>
    </source>
</evidence>
<feature type="transmembrane region" description="Helical" evidence="6">
    <location>
        <begin position="183"/>
        <end position="203"/>
    </location>
</feature>
<dbReference type="InterPro" id="IPR012506">
    <property type="entry name" value="TMEM86B-like"/>
</dbReference>
<organism evidence="7 8">
    <name type="scientific">Hyphomonas atlantica</name>
    <dbReference type="NCBI Taxonomy" id="1280948"/>
    <lineage>
        <taxon>Bacteria</taxon>
        <taxon>Pseudomonadati</taxon>
        <taxon>Pseudomonadota</taxon>
        <taxon>Alphaproteobacteria</taxon>
        <taxon>Hyphomonadales</taxon>
        <taxon>Hyphomonadaceae</taxon>
        <taxon>Hyphomonas</taxon>
    </lineage>
</organism>
<protein>
    <submittedName>
        <fullName evidence="7">Lysoplasmalogenase</fullName>
    </submittedName>
</protein>
<feature type="transmembrane region" description="Helical" evidence="6">
    <location>
        <begin position="159"/>
        <end position="176"/>
    </location>
</feature>
<evidence type="ECO:0000313" key="7">
    <source>
        <dbReference type="EMBL" id="HAE94315.1"/>
    </source>
</evidence>
<dbReference type="PANTHER" id="PTHR31885:SF6">
    <property type="entry name" value="GH04784P"/>
    <property type="match status" value="1"/>
</dbReference>
<evidence type="ECO:0000256" key="4">
    <source>
        <dbReference type="ARBA" id="ARBA00022989"/>
    </source>
</evidence>
<gene>
    <name evidence="7" type="ORF">DCG65_07125</name>
</gene>
<comment type="subcellular location">
    <subcellularLocation>
        <location evidence="1">Membrane</location>
        <topology evidence="1">Multi-pass membrane protein</topology>
    </subcellularLocation>
</comment>
<evidence type="ECO:0000256" key="3">
    <source>
        <dbReference type="ARBA" id="ARBA00022692"/>
    </source>
</evidence>